<comment type="caution">
    <text evidence="4">The sequence shown here is derived from an EMBL/GenBank/DDBJ whole genome shotgun (WGS) entry which is preliminary data.</text>
</comment>
<name>A0AAD5WYZ8_9FUNG</name>
<dbReference type="EMBL" id="JADGJD010002497">
    <property type="protein sequence ID" value="KAJ3032263.1"/>
    <property type="molecule type" value="Genomic_DNA"/>
</dbReference>
<keyword evidence="5" id="KW-1185">Reference proteome</keyword>
<proteinExistence type="inferred from homology"/>
<dbReference type="GO" id="GO:0071013">
    <property type="term" value="C:catalytic step 2 spliceosome"/>
    <property type="evidence" value="ECO:0007669"/>
    <property type="project" value="TreeGrafter"/>
</dbReference>
<evidence type="ECO:0000313" key="5">
    <source>
        <dbReference type="Proteomes" id="UP001212841"/>
    </source>
</evidence>
<gene>
    <name evidence="4" type="ORF">HK097_005315</name>
</gene>
<organism evidence="4 5">
    <name type="scientific">Rhizophlyctis rosea</name>
    <dbReference type="NCBI Taxonomy" id="64517"/>
    <lineage>
        <taxon>Eukaryota</taxon>
        <taxon>Fungi</taxon>
        <taxon>Fungi incertae sedis</taxon>
        <taxon>Chytridiomycota</taxon>
        <taxon>Chytridiomycota incertae sedis</taxon>
        <taxon>Chytridiomycetes</taxon>
        <taxon>Rhizophlyctidales</taxon>
        <taxon>Rhizophlyctidaceae</taxon>
        <taxon>Rhizophlyctis</taxon>
    </lineage>
</organism>
<dbReference type="InterPro" id="IPR008999">
    <property type="entry name" value="Actin-crosslinking"/>
</dbReference>
<evidence type="ECO:0000256" key="2">
    <source>
        <dbReference type="ARBA" id="ARBA00010878"/>
    </source>
</evidence>
<dbReference type="PANTHER" id="PTHR12928:SF0">
    <property type="entry name" value="FSHD REGION GENE 1"/>
    <property type="match status" value="1"/>
</dbReference>
<reference evidence="4" key="1">
    <citation type="submission" date="2020-05" db="EMBL/GenBank/DDBJ databases">
        <title>Phylogenomic resolution of chytrid fungi.</title>
        <authorList>
            <person name="Stajich J.E."/>
            <person name="Amses K."/>
            <person name="Simmons R."/>
            <person name="Seto K."/>
            <person name="Myers J."/>
            <person name="Bonds A."/>
            <person name="Quandt C.A."/>
            <person name="Barry K."/>
            <person name="Liu P."/>
            <person name="Grigoriev I."/>
            <person name="Longcore J.E."/>
            <person name="James T.Y."/>
        </authorList>
    </citation>
    <scope>NUCLEOTIDE SEQUENCE</scope>
    <source>
        <strain evidence="4">JEL0318</strain>
    </source>
</reference>
<evidence type="ECO:0000256" key="1">
    <source>
        <dbReference type="ARBA" id="ARBA00004604"/>
    </source>
</evidence>
<dbReference type="Pfam" id="PF06229">
    <property type="entry name" value="FRG1"/>
    <property type="match status" value="1"/>
</dbReference>
<dbReference type="SUPFAM" id="SSF50405">
    <property type="entry name" value="Actin-crosslinking proteins"/>
    <property type="match status" value="1"/>
</dbReference>
<evidence type="ECO:0000256" key="3">
    <source>
        <dbReference type="ARBA" id="ARBA00023242"/>
    </source>
</evidence>
<dbReference type="Proteomes" id="UP001212841">
    <property type="component" value="Unassembled WGS sequence"/>
</dbReference>
<dbReference type="AlphaFoldDB" id="A0AAD5WYZ8"/>
<feature type="non-terminal residue" evidence="4">
    <location>
        <position position="163"/>
    </location>
</feature>
<dbReference type="PANTHER" id="PTHR12928">
    <property type="entry name" value="FRG1 PROTEIN"/>
    <property type="match status" value="1"/>
</dbReference>
<dbReference type="GO" id="GO:0051015">
    <property type="term" value="F:actin filament binding"/>
    <property type="evidence" value="ECO:0007669"/>
    <property type="project" value="TreeGrafter"/>
</dbReference>
<dbReference type="GO" id="GO:0005730">
    <property type="term" value="C:nucleolus"/>
    <property type="evidence" value="ECO:0007669"/>
    <property type="project" value="UniProtKB-SubCell"/>
</dbReference>
<sequence length="163" mass="18569">FLSKRLPDSSKITFLTPSSKYLSSDKFGVTSAYSEAISPAEEWDVVIRDDGVALQNVLNGKYLRCEMDGTARCDSEEVGFREVFRILCQAQNKARAKKRKEKESVDAEVLEVETIKKFHSWGGGRLVNTTEDTRELKRARKDGQLNEALLDRRSKLKADRYCK</sequence>
<evidence type="ECO:0000313" key="4">
    <source>
        <dbReference type="EMBL" id="KAJ3032263.1"/>
    </source>
</evidence>
<keyword evidence="3" id="KW-0539">Nucleus</keyword>
<comment type="subcellular location">
    <subcellularLocation>
        <location evidence="1">Nucleus</location>
        <location evidence="1">Nucleolus</location>
    </subcellularLocation>
</comment>
<accession>A0AAD5WYZ8</accession>
<dbReference type="Gene3D" id="2.80.10.50">
    <property type="match status" value="1"/>
</dbReference>
<protein>
    <recommendedName>
        <fullName evidence="6">Protein FRG1</fullName>
    </recommendedName>
</protein>
<evidence type="ECO:0008006" key="6">
    <source>
        <dbReference type="Google" id="ProtNLM"/>
    </source>
</evidence>
<comment type="similarity">
    <text evidence="2">Belongs to the FRG1 family.</text>
</comment>
<dbReference type="InterPro" id="IPR010414">
    <property type="entry name" value="FRG1"/>
</dbReference>